<dbReference type="EMBL" id="CAJNRD030001571">
    <property type="protein sequence ID" value="CAG5109857.1"/>
    <property type="molecule type" value="Genomic_DNA"/>
</dbReference>
<name>A0A8J2MU37_COTCN</name>
<keyword evidence="2" id="KW-1185">Reference proteome</keyword>
<feature type="non-terminal residue" evidence="1">
    <location>
        <position position="117"/>
    </location>
</feature>
<evidence type="ECO:0000313" key="1">
    <source>
        <dbReference type="EMBL" id="CAG5109857.1"/>
    </source>
</evidence>
<reference evidence="1" key="1">
    <citation type="submission" date="2021-04" db="EMBL/GenBank/DDBJ databases">
        <authorList>
            <person name="Chebbi M.A.C M."/>
        </authorList>
    </citation>
    <scope>NUCLEOTIDE SEQUENCE</scope>
</reference>
<gene>
    <name evidence="1" type="ORF">HICCMSTLAB_LOCUS14056</name>
</gene>
<sequence>MAALSSTKIGCRMIQEEIKKEKTYQNTGLVVSVPVPAPVIIHGEHQMHPLNYSSYSSIDTHHHHLGSLNLHNEINYDIIQNQNCCNYHNSPNCNSQSVDLNLNHSGHDIHDILRNDY</sequence>
<accession>A0A8J2MU37</accession>
<evidence type="ECO:0000313" key="2">
    <source>
        <dbReference type="Proteomes" id="UP000786811"/>
    </source>
</evidence>
<dbReference type="AlphaFoldDB" id="A0A8J2MU37"/>
<dbReference type="Proteomes" id="UP000786811">
    <property type="component" value="Unassembled WGS sequence"/>
</dbReference>
<protein>
    <submittedName>
        <fullName evidence="1">Uncharacterized protein</fullName>
    </submittedName>
</protein>
<proteinExistence type="predicted"/>
<comment type="caution">
    <text evidence="1">The sequence shown here is derived from an EMBL/GenBank/DDBJ whole genome shotgun (WGS) entry which is preliminary data.</text>
</comment>
<organism evidence="1 2">
    <name type="scientific">Cotesia congregata</name>
    <name type="common">Parasitoid wasp</name>
    <name type="synonym">Apanteles congregatus</name>
    <dbReference type="NCBI Taxonomy" id="51543"/>
    <lineage>
        <taxon>Eukaryota</taxon>
        <taxon>Metazoa</taxon>
        <taxon>Ecdysozoa</taxon>
        <taxon>Arthropoda</taxon>
        <taxon>Hexapoda</taxon>
        <taxon>Insecta</taxon>
        <taxon>Pterygota</taxon>
        <taxon>Neoptera</taxon>
        <taxon>Endopterygota</taxon>
        <taxon>Hymenoptera</taxon>
        <taxon>Apocrita</taxon>
        <taxon>Ichneumonoidea</taxon>
        <taxon>Braconidae</taxon>
        <taxon>Microgastrinae</taxon>
        <taxon>Cotesia</taxon>
    </lineage>
</organism>